<dbReference type="InterPro" id="IPR039745">
    <property type="entry name" value="Vps54"/>
</dbReference>
<sequence>NLPAVLNDPRGRRETDFFTKTWGEEFVPPSIIPPSHYVEWIDLSDFNEYRSKIAHPYKIHKKNKKSIKGGIGSKKEDSTGDGKVFLEPKFALEDPDTFNAVLPWSQFENAAVPDKDISPRPRASAKLLQEKLTHYLDIAEVELARQISLKSEDFFNAMSSQDDVVDRVAYTCAEIRILREKLMIINEILCKSCLEVLKLKCCRARSATVFHKLKLMGAVHQTQPMIQVMLSSSDYVGALDLIATTQDVLQQELSGIQSFRHLGSQLTEMEKVIVKMMEANFVELIAKELNKPIEKNSEPTIVDDEDRLLSVLFGLLRQKKLNFLNTFREESFNAIKATVKQKIIEILTTILGNSDLKLNNLTEHVRQLNFPQWIDMLQHIFSNILIILHRIKSLHDLVMEIAGTANKSKSKDCDHDTGNTDSHESDRESIEGKTSNISEKFLYGKFINTSCFSVVLISDTESVVNDIDHEKIINDSKELLCAACELSHVRLAKLLGIRAKDDCLERLTSSDFMVLIRSIHQFIAETEGICGRQMHSLSGTLMAQARKFVEKFHDERRTKISLILDNEQWKQADVPPEFQALVDELDKDGIAGAIQKISRQNVSTPSDSPLKVLVIKGEKYAVIGTLLILLKMAIEYCECINDVPMLTLDMINKVAEILKLFNSRTCQLVLGAGALQVVGLRTITSKHLALAYRCLQVMTIYIPQIKTYFQSMLPPKKHILLTKFDHLLQDYQNHCQEIDSKLISIMDTVFFTQLGKWEVKAPTPSQCFRGMIKQVAKLHDALSDLLPKEHVKDLFDEIMNCFISRLKVRLTNHEISDDGGSQHGLVTSELLFFVNSLQGFDGLSNINEKINNVWKEMQPKN</sequence>
<evidence type="ECO:0000256" key="1">
    <source>
        <dbReference type="ARBA" id="ARBA00004601"/>
    </source>
</evidence>
<dbReference type="CTD" id="6754524"/>
<name>B3RZ56_TRIAD</name>
<dbReference type="KEGG" id="tad:TRIADDRAFT_27025"/>
<dbReference type="GO" id="GO:0019905">
    <property type="term" value="F:syntaxin binding"/>
    <property type="evidence" value="ECO:0000318"/>
    <property type="project" value="GO_Central"/>
</dbReference>
<evidence type="ECO:0000256" key="5">
    <source>
        <dbReference type="ARBA" id="ARBA00022927"/>
    </source>
</evidence>
<feature type="compositionally biased region" description="Basic and acidic residues" evidence="8">
    <location>
        <begin position="409"/>
        <end position="431"/>
    </location>
</feature>
<keyword evidence="7" id="KW-0175">Coiled coil</keyword>
<dbReference type="GO" id="GO:0006896">
    <property type="term" value="P:Golgi to vacuole transport"/>
    <property type="evidence" value="ECO:0000318"/>
    <property type="project" value="GO_Central"/>
</dbReference>
<dbReference type="eggNOG" id="KOG2115">
    <property type="taxonomic scope" value="Eukaryota"/>
</dbReference>
<dbReference type="OrthoDB" id="10259024at2759"/>
<feature type="region of interest" description="Disordered" evidence="8">
    <location>
        <begin position="407"/>
        <end position="431"/>
    </location>
</feature>
<comment type="subcellular location">
    <subcellularLocation>
        <location evidence="1">Golgi apparatus</location>
        <location evidence="1">trans-Golgi network</location>
    </subcellularLocation>
</comment>
<keyword evidence="6" id="KW-0333">Golgi apparatus</keyword>
<dbReference type="Gene3D" id="1.20.1280.130">
    <property type="match status" value="1"/>
</dbReference>
<keyword evidence="5" id="KW-0653">Protein transport</keyword>
<dbReference type="Gene3D" id="6.10.250.860">
    <property type="match status" value="1"/>
</dbReference>
<evidence type="ECO:0000256" key="7">
    <source>
        <dbReference type="ARBA" id="ARBA00023054"/>
    </source>
</evidence>
<comment type="similarity">
    <text evidence="2">Belongs to the VPS54 family.</text>
</comment>
<dbReference type="Pfam" id="PF10475">
    <property type="entry name" value="Vps54_N"/>
    <property type="match status" value="1"/>
</dbReference>
<dbReference type="HOGENOM" id="CLU_005185_1_0_1"/>
<proteinExistence type="inferred from homology"/>
<dbReference type="GeneID" id="6754524"/>
<dbReference type="STRING" id="10228.B3RZ56"/>
<evidence type="ECO:0000256" key="2">
    <source>
        <dbReference type="ARBA" id="ARBA00009150"/>
    </source>
</evidence>
<feature type="domain" description="Vacuolar protein sorting-associated protein 54 N-terminal" evidence="10">
    <location>
        <begin position="129"/>
        <end position="283"/>
    </location>
</feature>
<evidence type="ECO:0000259" key="9">
    <source>
        <dbReference type="Pfam" id="PF07928"/>
    </source>
</evidence>
<dbReference type="GO" id="GO:0005829">
    <property type="term" value="C:cytosol"/>
    <property type="evidence" value="ECO:0007669"/>
    <property type="project" value="GOC"/>
</dbReference>
<dbReference type="InParanoid" id="B3RZ56"/>
<dbReference type="RefSeq" id="XP_002113669.1">
    <property type="nucleotide sequence ID" value="XM_002113633.1"/>
</dbReference>
<dbReference type="InterPro" id="IPR019515">
    <property type="entry name" value="VPS54_N"/>
</dbReference>
<dbReference type="GO" id="GO:0015031">
    <property type="term" value="P:protein transport"/>
    <property type="evidence" value="ECO:0007669"/>
    <property type="project" value="UniProtKB-KW"/>
</dbReference>
<dbReference type="PhylomeDB" id="B3RZ56"/>
<evidence type="ECO:0000313" key="12">
    <source>
        <dbReference type="Proteomes" id="UP000009022"/>
    </source>
</evidence>
<dbReference type="Pfam" id="PF07928">
    <property type="entry name" value="Vps54"/>
    <property type="match status" value="1"/>
</dbReference>
<evidence type="ECO:0000256" key="4">
    <source>
        <dbReference type="ARBA" id="ARBA00022448"/>
    </source>
</evidence>
<reference evidence="11 12" key="1">
    <citation type="journal article" date="2008" name="Nature">
        <title>The Trichoplax genome and the nature of placozoans.</title>
        <authorList>
            <person name="Srivastava M."/>
            <person name="Begovic E."/>
            <person name="Chapman J."/>
            <person name="Putnam N.H."/>
            <person name="Hellsten U."/>
            <person name="Kawashima T."/>
            <person name="Kuo A."/>
            <person name="Mitros T."/>
            <person name="Salamov A."/>
            <person name="Carpenter M.L."/>
            <person name="Signorovitch A.Y."/>
            <person name="Moreno M.A."/>
            <person name="Kamm K."/>
            <person name="Grimwood J."/>
            <person name="Schmutz J."/>
            <person name="Shapiro H."/>
            <person name="Grigoriev I.V."/>
            <person name="Buss L.W."/>
            <person name="Schierwater B."/>
            <person name="Dellaporta S.L."/>
            <person name="Rokhsar D.S."/>
        </authorList>
    </citation>
    <scope>NUCLEOTIDE SEQUENCE [LARGE SCALE GENOMIC DNA]</scope>
    <source>
        <strain evidence="11 12">Grell-BS-1999</strain>
    </source>
</reference>
<feature type="domain" description="Vacuolar protein sorting-associated protein 54 C-terminal" evidence="9">
    <location>
        <begin position="618"/>
        <end position="747"/>
    </location>
</feature>
<dbReference type="PANTHER" id="PTHR12965">
    <property type="entry name" value="VACUOLAR PROTEIN SORTING 54"/>
    <property type="match status" value="1"/>
</dbReference>
<keyword evidence="12" id="KW-1185">Reference proteome</keyword>
<accession>B3RZ56</accession>
<evidence type="ECO:0000256" key="3">
    <source>
        <dbReference type="ARBA" id="ARBA00017665"/>
    </source>
</evidence>
<organism evidence="11 12">
    <name type="scientific">Trichoplax adhaerens</name>
    <name type="common">Trichoplax reptans</name>
    <dbReference type="NCBI Taxonomy" id="10228"/>
    <lineage>
        <taxon>Eukaryota</taxon>
        <taxon>Metazoa</taxon>
        <taxon>Placozoa</taxon>
        <taxon>Uniplacotomia</taxon>
        <taxon>Trichoplacea</taxon>
        <taxon>Trichoplacidae</taxon>
        <taxon>Trichoplax</taxon>
    </lineage>
</organism>
<dbReference type="GO" id="GO:0000938">
    <property type="term" value="C:GARP complex"/>
    <property type="evidence" value="ECO:0000318"/>
    <property type="project" value="GO_Central"/>
</dbReference>
<dbReference type="Proteomes" id="UP000009022">
    <property type="component" value="Unassembled WGS sequence"/>
</dbReference>
<dbReference type="GO" id="GO:0042147">
    <property type="term" value="P:retrograde transport, endosome to Golgi"/>
    <property type="evidence" value="ECO:0000318"/>
    <property type="project" value="GO_Central"/>
</dbReference>
<evidence type="ECO:0000256" key="8">
    <source>
        <dbReference type="SAM" id="MobiDB-lite"/>
    </source>
</evidence>
<dbReference type="PANTHER" id="PTHR12965:SF0">
    <property type="entry name" value="VACUOLAR PROTEIN SORTING-ASSOCIATED PROTEIN 54"/>
    <property type="match status" value="1"/>
</dbReference>
<evidence type="ECO:0000259" key="10">
    <source>
        <dbReference type="Pfam" id="PF10475"/>
    </source>
</evidence>
<evidence type="ECO:0000313" key="11">
    <source>
        <dbReference type="EMBL" id="EDV24143.1"/>
    </source>
</evidence>
<dbReference type="FunCoup" id="B3RZ56">
    <property type="interactions" value="1490"/>
</dbReference>
<gene>
    <name evidence="11" type="ORF">TRIADDRAFT_27025</name>
</gene>
<dbReference type="EMBL" id="DS985246">
    <property type="protein sequence ID" value="EDV24143.1"/>
    <property type="molecule type" value="Genomic_DNA"/>
</dbReference>
<keyword evidence="4" id="KW-0813">Transport</keyword>
<protein>
    <recommendedName>
        <fullName evidence="3">Vacuolar protein sorting-associated protein 54</fullName>
    </recommendedName>
</protein>
<dbReference type="InterPro" id="IPR012501">
    <property type="entry name" value="Vps54_C"/>
</dbReference>
<feature type="non-terminal residue" evidence="11">
    <location>
        <position position="1"/>
    </location>
</feature>
<dbReference type="OMA" id="QKQAVML"/>
<dbReference type="AlphaFoldDB" id="B3RZ56"/>
<evidence type="ECO:0000256" key="6">
    <source>
        <dbReference type="ARBA" id="ARBA00023034"/>
    </source>
</evidence>